<dbReference type="STRING" id="763407.A0A162TF74"/>
<organism evidence="9 10">
    <name type="scientific">Phycomyces blakesleeanus (strain ATCC 8743b / DSM 1359 / FGSC 10004 / NBRC 33097 / NRRL 1555)</name>
    <dbReference type="NCBI Taxonomy" id="763407"/>
    <lineage>
        <taxon>Eukaryota</taxon>
        <taxon>Fungi</taxon>
        <taxon>Fungi incertae sedis</taxon>
        <taxon>Mucoromycota</taxon>
        <taxon>Mucoromycotina</taxon>
        <taxon>Mucoromycetes</taxon>
        <taxon>Mucorales</taxon>
        <taxon>Phycomycetaceae</taxon>
        <taxon>Phycomyces</taxon>
    </lineage>
</organism>
<feature type="domain" description="Glycosyl hydrolase family 32 C-terminal" evidence="8">
    <location>
        <begin position="462"/>
        <end position="620"/>
    </location>
</feature>
<dbReference type="Pfam" id="PF00251">
    <property type="entry name" value="Glyco_hydro_32N"/>
    <property type="match status" value="1"/>
</dbReference>
<dbReference type="Pfam" id="PF08244">
    <property type="entry name" value="Glyco_hydro_32C"/>
    <property type="match status" value="1"/>
</dbReference>
<dbReference type="AlphaFoldDB" id="A0A162TF74"/>
<dbReference type="InterPro" id="IPR013189">
    <property type="entry name" value="Glyco_hydro_32_C"/>
</dbReference>
<evidence type="ECO:0000256" key="5">
    <source>
        <dbReference type="SAM" id="MobiDB-lite"/>
    </source>
</evidence>
<keyword evidence="10" id="KW-1185">Reference proteome</keyword>
<evidence type="ECO:0000256" key="1">
    <source>
        <dbReference type="ARBA" id="ARBA00009902"/>
    </source>
</evidence>
<dbReference type="GO" id="GO:0005737">
    <property type="term" value="C:cytoplasm"/>
    <property type="evidence" value="ECO:0007669"/>
    <property type="project" value="TreeGrafter"/>
</dbReference>
<dbReference type="GO" id="GO:0005987">
    <property type="term" value="P:sucrose catabolic process"/>
    <property type="evidence" value="ECO:0007669"/>
    <property type="project" value="TreeGrafter"/>
</dbReference>
<dbReference type="SUPFAM" id="SSF75005">
    <property type="entry name" value="Arabinanase/levansucrase/invertase"/>
    <property type="match status" value="1"/>
</dbReference>
<evidence type="ECO:0000256" key="3">
    <source>
        <dbReference type="ARBA" id="ARBA00023295"/>
    </source>
</evidence>
<protein>
    <submittedName>
        <fullName evidence="9">Glycoside hydrolase family 32 protein</fullName>
    </submittedName>
</protein>
<reference evidence="10" key="1">
    <citation type="submission" date="2015-06" db="EMBL/GenBank/DDBJ databases">
        <title>Expansion of signal transduction pathways in fungi by whole-genome duplication.</title>
        <authorList>
            <consortium name="DOE Joint Genome Institute"/>
            <person name="Corrochano L.M."/>
            <person name="Kuo A."/>
            <person name="Marcet-Houben M."/>
            <person name="Polaino S."/>
            <person name="Salamov A."/>
            <person name="Villalobos J.M."/>
            <person name="Alvarez M.I."/>
            <person name="Avalos J."/>
            <person name="Benito E.P."/>
            <person name="Benoit I."/>
            <person name="Burger G."/>
            <person name="Camino L.P."/>
            <person name="Canovas D."/>
            <person name="Cerda-Olmedo E."/>
            <person name="Cheng J.-F."/>
            <person name="Dominguez A."/>
            <person name="Elias M."/>
            <person name="Eslava A.P."/>
            <person name="Glaser F."/>
            <person name="Grimwood J."/>
            <person name="Gutierrez G."/>
            <person name="Heitman J."/>
            <person name="Henrissat B."/>
            <person name="Iturriaga E.A."/>
            <person name="Lang B.F."/>
            <person name="Lavin J.L."/>
            <person name="Lee S."/>
            <person name="Li W."/>
            <person name="Lindquist E."/>
            <person name="Lopez-Garcia S."/>
            <person name="Luque E.M."/>
            <person name="Marcos A.T."/>
            <person name="Martin J."/>
            <person name="McCluskey K."/>
            <person name="Medina H.R."/>
            <person name="Miralles-Duran A."/>
            <person name="Miyazaki A."/>
            <person name="Munoz-Torres E."/>
            <person name="Oguiza J.A."/>
            <person name="Ohm R."/>
            <person name="Olmedo M."/>
            <person name="Orejas M."/>
            <person name="Ortiz-Castellanos L."/>
            <person name="Pisabarro A.G."/>
            <person name="Rodriguez-Romero J."/>
            <person name="Ruiz-Herrera J."/>
            <person name="Ruiz-Vazquez R."/>
            <person name="Sanz C."/>
            <person name="Schackwitz W."/>
            <person name="Schmutz J."/>
            <person name="Shahriari M."/>
            <person name="Shelest E."/>
            <person name="Silva-Franco F."/>
            <person name="Soanes D."/>
            <person name="Syed K."/>
            <person name="Tagua V.G."/>
            <person name="Talbot N.J."/>
            <person name="Thon M."/>
            <person name="De vries R.P."/>
            <person name="Wiebenga A."/>
            <person name="Yadav J.S."/>
            <person name="Braun E.L."/>
            <person name="Baker S."/>
            <person name="Garre V."/>
            <person name="Horwitz B."/>
            <person name="Torres-Martinez S."/>
            <person name="Idnurm A."/>
            <person name="Herrera-Estrella A."/>
            <person name="Gabaldon T."/>
            <person name="Grigoriev I.V."/>
        </authorList>
    </citation>
    <scope>NUCLEOTIDE SEQUENCE [LARGE SCALE GENOMIC DNA]</scope>
    <source>
        <strain evidence="10">NRRL 1555(-)</strain>
    </source>
</reference>
<dbReference type="VEuPathDB" id="FungiDB:PHYBLDRAFT_174946"/>
<dbReference type="SMART" id="SM00640">
    <property type="entry name" value="Glyco_32"/>
    <property type="match status" value="1"/>
</dbReference>
<accession>A0A162TF74</accession>
<dbReference type="InterPro" id="IPR013320">
    <property type="entry name" value="ConA-like_dom_sf"/>
</dbReference>
<dbReference type="CDD" id="cd18621">
    <property type="entry name" value="GH32_XdINV-like"/>
    <property type="match status" value="1"/>
</dbReference>
<comment type="similarity">
    <text evidence="1 4">Belongs to the glycosyl hydrolase 32 family.</text>
</comment>
<evidence type="ECO:0000256" key="2">
    <source>
        <dbReference type="ARBA" id="ARBA00022801"/>
    </source>
</evidence>
<dbReference type="Proteomes" id="UP000077315">
    <property type="component" value="Unassembled WGS sequence"/>
</dbReference>
<evidence type="ECO:0000259" key="8">
    <source>
        <dbReference type="Pfam" id="PF08244"/>
    </source>
</evidence>
<feature type="domain" description="Glycosyl hydrolase family 32 N-terminal" evidence="7">
    <location>
        <begin position="57"/>
        <end position="403"/>
    </location>
</feature>
<dbReference type="InterPro" id="IPR013148">
    <property type="entry name" value="Glyco_hydro_32_N"/>
</dbReference>
<evidence type="ECO:0000259" key="7">
    <source>
        <dbReference type="Pfam" id="PF00251"/>
    </source>
</evidence>
<keyword evidence="2 4" id="KW-0378">Hydrolase</keyword>
<dbReference type="Gene3D" id="2.60.120.560">
    <property type="entry name" value="Exo-inulinase, domain 1"/>
    <property type="match status" value="1"/>
</dbReference>
<dbReference type="InterPro" id="IPR023296">
    <property type="entry name" value="Glyco_hydro_beta-prop_sf"/>
</dbReference>
<dbReference type="GO" id="GO:0004575">
    <property type="term" value="F:sucrose alpha-glucosidase activity"/>
    <property type="evidence" value="ECO:0007669"/>
    <property type="project" value="TreeGrafter"/>
</dbReference>
<feature type="region of interest" description="Disordered" evidence="5">
    <location>
        <begin position="531"/>
        <end position="550"/>
    </location>
</feature>
<sequence>MKIDYNKLFLPLGLISVVMLKETHAIPFESIKASLGKIETGYGADNTTFTANRPKYHLQGPVNWMNDPSAPWHDGEYYHIYYQHNPYSAEWGNMTWGHAVSKDMIQWIDKPLAIYPDQPFDIEGAFDGTILENGYQNKTTMLYTGVSHVPLGWRLPYTVGAEKQVLAYTEDNGDSWVKVGPVITAPPKGLNVTGFRDPYLFRSSKLDTLLNIKDPNSIYTTVSSGIQQDGPRLWLYQSNDWENWNFHGPMIAAPENFTRNLEYSSRLGYNFETASYVEMPTTSTKDEWTLVTLGVEGGRLIHDLHSAVWTLGRSFELLSPDGKEVQRLTPGLNQEMTGMLDWGNYYAAVSWKDPKNPDRVLLTGWIPEDIVPVTVNGVTNENNRNSQGWAGMFGLNRELEVIEIKNVSVSDPLVAIENASWVATTPDQDSKTVTVSTLAIRPMEEYKSLRKDCSLWSLKNHHSTASAIRKHKRNRVSIPGVSTRYAEIVAEFEFHEQSAPFGLSILESSEGQRHEETLIVYDPKQSKIDIDRSRSSLSRSPGYPNSTETGPLPLFKIGSKNGKVEIETLKLRVFIDNTVVEVYANDRFALSSRVYPTLSKSAGISVLVTKDVGVKQLDIYQNIDVKAFDRP</sequence>
<gene>
    <name evidence="9" type="ORF">PHYBLDRAFT_174946</name>
</gene>
<keyword evidence="6" id="KW-0732">Signal</keyword>
<evidence type="ECO:0000313" key="9">
    <source>
        <dbReference type="EMBL" id="OAD66653.1"/>
    </source>
</evidence>
<keyword evidence="3 4" id="KW-0326">Glycosidase</keyword>
<feature type="signal peptide" evidence="6">
    <location>
        <begin position="1"/>
        <end position="25"/>
    </location>
</feature>
<dbReference type="SUPFAM" id="SSF49899">
    <property type="entry name" value="Concanavalin A-like lectins/glucanases"/>
    <property type="match status" value="1"/>
</dbReference>
<feature type="chain" id="PRO_5007839819" evidence="6">
    <location>
        <begin position="26"/>
        <end position="631"/>
    </location>
</feature>
<dbReference type="InParanoid" id="A0A162TF74"/>
<dbReference type="PANTHER" id="PTHR42800:SF3">
    <property type="entry name" value="GLYCOSYL HYDROLASE FAMILY 32 N-TERMINAL DOMAIN-CONTAINING PROTEIN"/>
    <property type="match status" value="1"/>
</dbReference>
<name>A0A162TF74_PHYB8</name>
<evidence type="ECO:0000256" key="4">
    <source>
        <dbReference type="RuleBase" id="RU362110"/>
    </source>
</evidence>
<dbReference type="GeneID" id="28998283"/>
<proteinExistence type="inferred from homology"/>
<dbReference type="InterPro" id="IPR001362">
    <property type="entry name" value="Glyco_hydro_32"/>
</dbReference>
<dbReference type="RefSeq" id="XP_018284693.1">
    <property type="nucleotide sequence ID" value="XM_018437377.1"/>
</dbReference>
<dbReference type="Gene3D" id="2.115.10.20">
    <property type="entry name" value="Glycosyl hydrolase domain, family 43"/>
    <property type="match status" value="1"/>
</dbReference>
<dbReference type="EMBL" id="KV441001">
    <property type="protein sequence ID" value="OAD66653.1"/>
    <property type="molecule type" value="Genomic_DNA"/>
</dbReference>
<evidence type="ECO:0000256" key="6">
    <source>
        <dbReference type="SAM" id="SignalP"/>
    </source>
</evidence>
<dbReference type="PANTHER" id="PTHR42800">
    <property type="entry name" value="EXOINULINASE INUD (AFU_ORTHOLOGUE AFUA_5G00480)"/>
    <property type="match status" value="1"/>
</dbReference>
<dbReference type="OrthoDB" id="202537at2759"/>
<evidence type="ECO:0000313" key="10">
    <source>
        <dbReference type="Proteomes" id="UP000077315"/>
    </source>
</evidence>